<evidence type="ECO:0000313" key="3">
    <source>
        <dbReference type="Proteomes" id="UP000006038"/>
    </source>
</evidence>
<keyword evidence="3" id="KW-1185">Reference proteome</keyword>
<dbReference type="EnsemblPlants" id="OB09G23640.1">
    <property type="protein sequence ID" value="OB09G23640.1"/>
    <property type="gene ID" value="OB09G23640"/>
</dbReference>
<proteinExistence type="predicted"/>
<evidence type="ECO:0000313" key="2">
    <source>
        <dbReference type="EnsemblPlants" id="OB09G23640.1"/>
    </source>
</evidence>
<organism evidence="2">
    <name type="scientific">Oryza brachyantha</name>
    <name type="common">malo sina</name>
    <dbReference type="NCBI Taxonomy" id="4533"/>
    <lineage>
        <taxon>Eukaryota</taxon>
        <taxon>Viridiplantae</taxon>
        <taxon>Streptophyta</taxon>
        <taxon>Embryophyta</taxon>
        <taxon>Tracheophyta</taxon>
        <taxon>Spermatophyta</taxon>
        <taxon>Magnoliopsida</taxon>
        <taxon>Liliopsida</taxon>
        <taxon>Poales</taxon>
        <taxon>Poaceae</taxon>
        <taxon>BOP clade</taxon>
        <taxon>Oryzoideae</taxon>
        <taxon>Oryzeae</taxon>
        <taxon>Oryzinae</taxon>
        <taxon>Oryza</taxon>
    </lineage>
</organism>
<dbReference type="Gramene" id="OB09G23640.1">
    <property type="protein sequence ID" value="OB09G23640.1"/>
    <property type="gene ID" value="OB09G23640"/>
</dbReference>
<protein>
    <submittedName>
        <fullName evidence="2">Uncharacterized protein</fullName>
    </submittedName>
</protein>
<keyword evidence="1" id="KW-1133">Transmembrane helix</keyword>
<sequence>MYSAKDSDENSENKYYRRSPFILEQNDEGSCSTAACSLLVCFPEGMLVCPVVLYCGCCVLFHFLSICTEMMNTMNWQLILFEILLCQVNTIFKPLVCK</sequence>
<feature type="transmembrane region" description="Helical" evidence="1">
    <location>
        <begin position="45"/>
        <end position="66"/>
    </location>
</feature>
<reference evidence="2" key="1">
    <citation type="journal article" date="2013" name="Nat. Commun.">
        <title>Whole-genome sequencing of Oryza brachyantha reveals mechanisms underlying Oryza genome evolution.</title>
        <authorList>
            <person name="Chen J."/>
            <person name="Huang Q."/>
            <person name="Gao D."/>
            <person name="Wang J."/>
            <person name="Lang Y."/>
            <person name="Liu T."/>
            <person name="Li B."/>
            <person name="Bai Z."/>
            <person name="Luis Goicoechea J."/>
            <person name="Liang C."/>
            <person name="Chen C."/>
            <person name="Zhang W."/>
            <person name="Sun S."/>
            <person name="Liao Y."/>
            <person name="Zhang X."/>
            <person name="Yang L."/>
            <person name="Song C."/>
            <person name="Wang M."/>
            <person name="Shi J."/>
            <person name="Liu G."/>
            <person name="Liu J."/>
            <person name="Zhou H."/>
            <person name="Zhou W."/>
            <person name="Yu Q."/>
            <person name="An N."/>
            <person name="Chen Y."/>
            <person name="Cai Q."/>
            <person name="Wang B."/>
            <person name="Liu B."/>
            <person name="Min J."/>
            <person name="Huang Y."/>
            <person name="Wu H."/>
            <person name="Li Z."/>
            <person name="Zhang Y."/>
            <person name="Yin Y."/>
            <person name="Song W."/>
            <person name="Jiang J."/>
            <person name="Jackson S.A."/>
            <person name="Wing R.A."/>
            <person name="Wang J."/>
            <person name="Chen M."/>
        </authorList>
    </citation>
    <scope>NUCLEOTIDE SEQUENCE [LARGE SCALE GENOMIC DNA]</scope>
    <source>
        <strain evidence="2">cv. IRGC 101232</strain>
    </source>
</reference>
<name>J3MZD5_ORYBR</name>
<dbReference type="Proteomes" id="UP000006038">
    <property type="component" value="Chromosome 9"/>
</dbReference>
<keyword evidence="1" id="KW-0812">Transmembrane</keyword>
<accession>J3MZD5</accession>
<keyword evidence="1" id="KW-0472">Membrane</keyword>
<evidence type="ECO:0000256" key="1">
    <source>
        <dbReference type="SAM" id="Phobius"/>
    </source>
</evidence>
<dbReference type="HOGENOM" id="CLU_2337035_0_0_1"/>
<reference evidence="2" key="2">
    <citation type="submission" date="2013-04" db="UniProtKB">
        <authorList>
            <consortium name="EnsemblPlants"/>
        </authorList>
    </citation>
    <scope>IDENTIFICATION</scope>
</reference>
<dbReference type="AlphaFoldDB" id="J3MZD5"/>